<evidence type="ECO:0000313" key="1">
    <source>
        <dbReference type="EMBL" id="MFD0992646.1"/>
    </source>
</evidence>
<name>A0ABW3JSV6_9FLAO</name>
<protein>
    <submittedName>
        <fullName evidence="1">Uncharacterized protein</fullName>
    </submittedName>
</protein>
<gene>
    <name evidence="1" type="ORF">ACFQ1U_05475</name>
</gene>
<reference evidence="2" key="1">
    <citation type="journal article" date="2019" name="Int. J. Syst. Evol. Microbiol.">
        <title>The Global Catalogue of Microorganisms (GCM) 10K type strain sequencing project: providing services to taxonomists for standard genome sequencing and annotation.</title>
        <authorList>
            <consortium name="The Broad Institute Genomics Platform"/>
            <consortium name="The Broad Institute Genome Sequencing Center for Infectious Disease"/>
            <person name="Wu L."/>
            <person name="Ma J."/>
        </authorList>
    </citation>
    <scope>NUCLEOTIDE SEQUENCE [LARGE SCALE GENOMIC DNA]</scope>
    <source>
        <strain evidence="2">CCUG 60527</strain>
    </source>
</reference>
<organism evidence="1 2">
    <name type="scientific">Tenacibaculum geojense</name>
    <dbReference type="NCBI Taxonomy" id="915352"/>
    <lineage>
        <taxon>Bacteria</taxon>
        <taxon>Pseudomonadati</taxon>
        <taxon>Bacteroidota</taxon>
        <taxon>Flavobacteriia</taxon>
        <taxon>Flavobacteriales</taxon>
        <taxon>Flavobacteriaceae</taxon>
        <taxon>Tenacibaculum</taxon>
    </lineage>
</organism>
<comment type="caution">
    <text evidence="1">The sequence shown here is derived from an EMBL/GenBank/DDBJ whole genome shotgun (WGS) entry which is preliminary data.</text>
</comment>
<sequence>MKNLTKQYEIAKRNANKFMKAGLIPQYFEALLEMNKYKRLMTAVVAN</sequence>
<keyword evidence="2" id="KW-1185">Reference proteome</keyword>
<evidence type="ECO:0000313" key="2">
    <source>
        <dbReference type="Proteomes" id="UP001597062"/>
    </source>
</evidence>
<accession>A0ABW3JSV6</accession>
<dbReference type="Proteomes" id="UP001597062">
    <property type="component" value="Unassembled WGS sequence"/>
</dbReference>
<dbReference type="EMBL" id="JBHTJR010000030">
    <property type="protein sequence ID" value="MFD0992646.1"/>
    <property type="molecule type" value="Genomic_DNA"/>
</dbReference>
<dbReference type="RefSeq" id="WP_386106144.1">
    <property type="nucleotide sequence ID" value="NZ_JBHTJR010000030.1"/>
</dbReference>
<proteinExistence type="predicted"/>